<dbReference type="KEGG" id="crb:17880555"/>
<evidence type="ECO:0000313" key="2">
    <source>
        <dbReference type="EMBL" id="EOA16550.1"/>
    </source>
</evidence>
<dbReference type="Proteomes" id="UP000029121">
    <property type="component" value="Unassembled WGS sequence"/>
</dbReference>
<feature type="compositionally biased region" description="Polar residues" evidence="1">
    <location>
        <begin position="168"/>
        <end position="186"/>
    </location>
</feature>
<feature type="compositionally biased region" description="Acidic residues" evidence="1">
    <location>
        <begin position="95"/>
        <end position="107"/>
    </location>
</feature>
<dbReference type="OrthoDB" id="677721at2759"/>
<feature type="region of interest" description="Disordered" evidence="1">
    <location>
        <begin position="212"/>
        <end position="236"/>
    </location>
</feature>
<sequence>MEGKKLNLYAPLPSIRRLPSNIAYSGELEFTKTTITRPELRSCMSTKQETPVFVLPDQSFDHLTESASVPFVWEQIPGTPKDDMATLIQESGLLETDEEEDEDEDLDTVPSNESFSINCSTSGVSEIEKNDEKSDGDDERSRESLDLMMSRFLPAAKAMALQKHQKHQSSSYNSSEQKQITQTREALVTRQRSQLAAEHEHFAIVQSLYDDLNTDDEDGDDEDDDDDDADDYGYGAPKIYPNVTKKACGFLPRLCAKNSFKFLNPVPLGSVSSNQSMKHSGEQTGLPNWSTRRLSGFISPYRTSCSNSGFLGTPDKPEDFKRRLNRGMSKSQELYPRREILPNYSNSGEIKTFRNSISTPSRIQRTTIPDSRFLVEEVNRRRNNNRSGNLLKTSPVYTPAISPPPLPETPSRPWLRRTLLPPVNPRPYGVVLSQVGTKKPDQEVLESTKWETIVKTSYVHNDHTRYSQELIVHPSRQQNS</sequence>
<feature type="compositionally biased region" description="Basic and acidic residues" evidence="1">
    <location>
        <begin position="126"/>
        <end position="143"/>
    </location>
</feature>
<name>R0GW73_9BRAS</name>
<feature type="compositionally biased region" description="Pro residues" evidence="1">
    <location>
        <begin position="401"/>
        <end position="410"/>
    </location>
</feature>
<dbReference type="EMBL" id="KB870811">
    <property type="protein sequence ID" value="EOA16550.1"/>
    <property type="molecule type" value="Genomic_DNA"/>
</dbReference>
<dbReference type="Pfam" id="PF05097">
    <property type="entry name" value="DUF688"/>
    <property type="match status" value="1"/>
</dbReference>
<feature type="region of interest" description="Disordered" evidence="1">
    <location>
        <begin position="384"/>
        <end position="413"/>
    </location>
</feature>
<reference evidence="3" key="1">
    <citation type="journal article" date="2013" name="Nat. Genet.">
        <title>The Capsella rubella genome and the genomic consequences of rapid mating system evolution.</title>
        <authorList>
            <person name="Slotte T."/>
            <person name="Hazzouri K.M."/>
            <person name="Agren J.A."/>
            <person name="Koenig D."/>
            <person name="Maumus F."/>
            <person name="Guo Y.L."/>
            <person name="Steige K."/>
            <person name="Platts A.E."/>
            <person name="Escobar J.S."/>
            <person name="Newman L.K."/>
            <person name="Wang W."/>
            <person name="Mandakova T."/>
            <person name="Vello E."/>
            <person name="Smith L.M."/>
            <person name="Henz S.R."/>
            <person name="Steffen J."/>
            <person name="Takuno S."/>
            <person name="Brandvain Y."/>
            <person name="Coop G."/>
            <person name="Andolfatto P."/>
            <person name="Hu T.T."/>
            <person name="Blanchette M."/>
            <person name="Clark R.M."/>
            <person name="Quesneville H."/>
            <person name="Nordborg M."/>
            <person name="Gaut B.S."/>
            <person name="Lysak M.A."/>
            <person name="Jenkins J."/>
            <person name="Grimwood J."/>
            <person name="Chapman J."/>
            <person name="Prochnik S."/>
            <person name="Shu S."/>
            <person name="Rokhsar D."/>
            <person name="Schmutz J."/>
            <person name="Weigel D."/>
            <person name="Wright S.I."/>
        </authorList>
    </citation>
    <scope>NUCLEOTIDE SEQUENCE [LARGE SCALE GENOMIC DNA]</scope>
    <source>
        <strain evidence="3">cv. Monte Gargano</strain>
    </source>
</reference>
<feature type="region of interest" description="Disordered" evidence="1">
    <location>
        <begin position="93"/>
        <end position="143"/>
    </location>
</feature>
<evidence type="ECO:0000313" key="3">
    <source>
        <dbReference type="Proteomes" id="UP000029121"/>
    </source>
</evidence>
<feature type="compositionally biased region" description="Polar residues" evidence="1">
    <location>
        <begin position="109"/>
        <end position="124"/>
    </location>
</feature>
<feature type="compositionally biased region" description="Acidic residues" evidence="1">
    <location>
        <begin position="212"/>
        <end position="231"/>
    </location>
</feature>
<organism evidence="2 3">
    <name type="scientific">Capsella rubella</name>
    <dbReference type="NCBI Taxonomy" id="81985"/>
    <lineage>
        <taxon>Eukaryota</taxon>
        <taxon>Viridiplantae</taxon>
        <taxon>Streptophyta</taxon>
        <taxon>Embryophyta</taxon>
        <taxon>Tracheophyta</taxon>
        <taxon>Spermatophyta</taxon>
        <taxon>Magnoliopsida</taxon>
        <taxon>eudicotyledons</taxon>
        <taxon>Gunneridae</taxon>
        <taxon>Pentapetalae</taxon>
        <taxon>rosids</taxon>
        <taxon>malvids</taxon>
        <taxon>Brassicales</taxon>
        <taxon>Brassicaceae</taxon>
        <taxon>Camelineae</taxon>
        <taxon>Capsella</taxon>
    </lineage>
</organism>
<dbReference type="AlphaFoldDB" id="R0GW73"/>
<accession>R0GW73</accession>
<feature type="region of interest" description="Disordered" evidence="1">
    <location>
        <begin position="158"/>
        <end position="186"/>
    </location>
</feature>
<proteinExistence type="predicted"/>
<dbReference type="PANTHER" id="PTHR33671">
    <property type="entry name" value="N-METHYLTRANSFERASE, PUTATIVE (DUF688)-RELATED"/>
    <property type="match status" value="1"/>
</dbReference>
<keyword evidence="3" id="KW-1185">Reference proteome</keyword>
<gene>
    <name evidence="2" type="ORF">CARUB_v10004709mg</name>
</gene>
<feature type="compositionally biased region" description="Polar residues" evidence="1">
    <location>
        <begin position="387"/>
        <end position="396"/>
    </location>
</feature>
<protein>
    <submittedName>
        <fullName evidence="2">Uncharacterized protein</fullName>
    </submittedName>
</protein>
<dbReference type="PANTHER" id="PTHR33671:SF10">
    <property type="entry name" value="DUF3741 DOMAIN-CONTAINING PROTEIN"/>
    <property type="match status" value="1"/>
</dbReference>
<dbReference type="InterPro" id="IPR007789">
    <property type="entry name" value="DUF688"/>
</dbReference>
<dbReference type="STRING" id="81985.R0GW73"/>
<dbReference type="eggNOG" id="ENOG502QS9P">
    <property type="taxonomic scope" value="Eukaryota"/>
</dbReference>
<evidence type="ECO:0000256" key="1">
    <source>
        <dbReference type="SAM" id="MobiDB-lite"/>
    </source>
</evidence>